<proteinExistence type="inferred from homology"/>
<evidence type="ECO:0000259" key="6">
    <source>
        <dbReference type="Pfam" id="PF00441"/>
    </source>
</evidence>
<evidence type="ECO:0000256" key="2">
    <source>
        <dbReference type="ARBA" id="ARBA00009347"/>
    </source>
</evidence>
<keyword evidence="10" id="KW-1185">Reference proteome</keyword>
<evidence type="ECO:0000256" key="5">
    <source>
        <dbReference type="RuleBase" id="RU362125"/>
    </source>
</evidence>
<protein>
    <submittedName>
        <fullName evidence="9">Acyl-CoA dehydrogenase family protein</fullName>
    </submittedName>
</protein>
<dbReference type="Gene3D" id="2.40.110.10">
    <property type="entry name" value="Butyryl-CoA Dehydrogenase, subunit A, domain 2"/>
    <property type="match status" value="1"/>
</dbReference>
<dbReference type="InterPro" id="IPR009075">
    <property type="entry name" value="AcylCo_DH/oxidase_C"/>
</dbReference>
<dbReference type="Pfam" id="PF02771">
    <property type="entry name" value="Acyl-CoA_dh_N"/>
    <property type="match status" value="1"/>
</dbReference>
<accession>A0ABP4N7I9</accession>
<evidence type="ECO:0000256" key="4">
    <source>
        <dbReference type="ARBA" id="ARBA00022827"/>
    </source>
</evidence>
<dbReference type="InterPro" id="IPR036250">
    <property type="entry name" value="AcylCo_DH-like_C"/>
</dbReference>
<feature type="domain" description="Acyl-CoA dehydrogenase/oxidase N-terminal" evidence="8">
    <location>
        <begin position="5"/>
        <end position="115"/>
    </location>
</feature>
<organism evidence="9 10">
    <name type="scientific">Brevibacterium picturae</name>
    <dbReference type="NCBI Taxonomy" id="260553"/>
    <lineage>
        <taxon>Bacteria</taxon>
        <taxon>Bacillati</taxon>
        <taxon>Actinomycetota</taxon>
        <taxon>Actinomycetes</taxon>
        <taxon>Micrococcales</taxon>
        <taxon>Brevibacteriaceae</taxon>
        <taxon>Brevibacterium</taxon>
    </lineage>
</organism>
<dbReference type="SUPFAM" id="SSF56645">
    <property type="entry name" value="Acyl-CoA dehydrogenase NM domain-like"/>
    <property type="match status" value="1"/>
</dbReference>
<dbReference type="PROSITE" id="PS00072">
    <property type="entry name" value="ACYL_COA_DH_1"/>
    <property type="match status" value="1"/>
</dbReference>
<dbReference type="InterPro" id="IPR009100">
    <property type="entry name" value="AcylCoA_DH/oxidase_NM_dom_sf"/>
</dbReference>
<dbReference type="PANTHER" id="PTHR43884:SF12">
    <property type="entry name" value="ISOVALERYL-COA DEHYDROGENASE, MITOCHONDRIAL-RELATED"/>
    <property type="match status" value="1"/>
</dbReference>
<reference evidence="10" key="1">
    <citation type="journal article" date="2019" name="Int. J. Syst. Evol. Microbiol.">
        <title>The Global Catalogue of Microorganisms (GCM) 10K type strain sequencing project: providing services to taxonomists for standard genome sequencing and annotation.</title>
        <authorList>
            <consortium name="The Broad Institute Genomics Platform"/>
            <consortium name="The Broad Institute Genome Sequencing Center for Infectious Disease"/>
            <person name="Wu L."/>
            <person name="Ma J."/>
        </authorList>
    </citation>
    <scope>NUCLEOTIDE SEQUENCE [LARGE SCALE GENOMIC DNA]</scope>
    <source>
        <strain evidence="10">JCM 13319</strain>
    </source>
</reference>
<dbReference type="InterPro" id="IPR013786">
    <property type="entry name" value="AcylCoA_DH/ox_N"/>
</dbReference>
<keyword evidence="4 5" id="KW-0274">FAD</keyword>
<evidence type="ECO:0000313" key="9">
    <source>
        <dbReference type="EMBL" id="GAA1555769.1"/>
    </source>
</evidence>
<dbReference type="EMBL" id="BAAALY010000016">
    <property type="protein sequence ID" value="GAA1555769.1"/>
    <property type="molecule type" value="Genomic_DNA"/>
</dbReference>
<dbReference type="InterPro" id="IPR006091">
    <property type="entry name" value="Acyl-CoA_Oxase/DH_mid-dom"/>
</dbReference>
<keyword evidence="5" id="KW-0560">Oxidoreductase</keyword>
<dbReference type="Pfam" id="PF02770">
    <property type="entry name" value="Acyl-CoA_dh_M"/>
    <property type="match status" value="1"/>
</dbReference>
<feature type="domain" description="Acyl-CoA dehydrogenase/oxidase C-terminal" evidence="6">
    <location>
        <begin position="230"/>
        <end position="376"/>
    </location>
</feature>
<dbReference type="Pfam" id="PF00441">
    <property type="entry name" value="Acyl-CoA_dh_1"/>
    <property type="match status" value="1"/>
</dbReference>
<dbReference type="InterPro" id="IPR006089">
    <property type="entry name" value="Acyl-CoA_DH_CS"/>
</dbReference>
<dbReference type="Proteomes" id="UP001501791">
    <property type="component" value="Unassembled WGS sequence"/>
</dbReference>
<dbReference type="SUPFAM" id="SSF47203">
    <property type="entry name" value="Acyl-CoA dehydrogenase C-terminal domain-like"/>
    <property type="match status" value="1"/>
</dbReference>
<evidence type="ECO:0000259" key="7">
    <source>
        <dbReference type="Pfam" id="PF02770"/>
    </source>
</evidence>
<dbReference type="InterPro" id="IPR037069">
    <property type="entry name" value="AcylCoA_DH/ox_N_sf"/>
</dbReference>
<gene>
    <name evidence="9" type="ORF">GCM10009691_32580</name>
</gene>
<evidence type="ECO:0000256" key="3">
    <source>
        <dbReference type="ARBA" id="ARBA00022630"/>
    </source>
</evidence>
<evidence type="ECO:0000259" key="8">
    <source>
        <dbReference type="Pfam" id="PF02771"/>
    </source>
</evidence>
<evidence type="ECO:0000313" key="10">
    <source>
        <dbReference type="Proteomes" id="UP001501791"/>
    </source>
</evidence>
<feature type="domain" description="Acyl-CoA oxidase/dehydrogenase middle" evidence="7">
    <location>
        <begin position="120"/>
        <end position="214"/>
    </location>
</feature>
<sequence length="382" mass="41988">MAVSSEEQMMIDTVAEFIDHDVKPHVNRVEHADEYPEKWIQTMKDMGIYGLAIDEPWGMGKVSTEAYALITQELARGWMSLAGAMGGHTVVAKLIAEYGTAEQKDQYLPRMATGELRATMALTEPGGGSDLQAMRTSASKDGEDYVINGSKTWITNARKSDLIALLVKTDPSAEPRHKGISIILVEKGEGFTVSKNLSKLGYKGVETCELVFENLRQPQTQLLGSVEGLGFKQMMKGLEIGRIQVASRSLGVAQAALNDAVKYSQERESMGKPIWRHQAVGNQLAKMATKLEAARQLVLHAARTYDSGERVDMEAGMAKYYASEMAAEVALDAIRVHGGYGYSTEYDVERYYRDAPLMIVGEGTNEIQLNVIAKQLIGRNKA</sequence>
<dbReference type="RefSeq" id="WP_346036857.1">
    <property type="nucleotide sequence ID" value="NZ_BAAALY010000016.1"/>
</dbReference>
<comment type="cofactor">
    <cofactor evidence="1 5">
        <name>FAD</name>
        <dbReference type="ChEBI" id="CHEBI:57692"/>
    </cofactor>
</comment>
<dbReference type="Gene3D" id="1.10.540.10">
    <property type="entry name" value="Acyl-CoA dehydrogenase/oxidase, N-terminal domain"/>
    <property type="match status" value="1"/>
</dbReference>
<dbReference type="PANTHER" id="PTHR43884">
    <property type="entry name" value="ACYL-COA DEHYDROGENASE"/>
    <property type="match status" value="1"/>
</dbReference>
<name>A0ABP4N7I9_9MICO</name>
<comment type="similarity">
    <text evidence="2 5">Belongs to the acyl-CoA dehydrogenase family.</text>
</comment>
<dbReference type="Gene3D" id="1.20.140.10">
    <property type="entry name" value="Butyryl-CoA Dehydrogenase, subunit A, domain 3"/>
    <property type="match status" value="1"/>
</dbReference>
<comment type="caution">
    <text evidence="9">The sequence shown here is derived from an EMBL/GenBank/DDBJ whole genome shotgun (WGS) entry which is preliminary data.</text>
</comment>
<keyword evidence="3 5" id="KW-0285">Flavoprotein</keyword>
<dbReference type="InterPro" id="IPR046373">
    <property type="entry name" value="Acyl-CoA_Oxase/DH_mid-dom_sf"/>
</dbReference>
<evidence type="ECO:0000256" key="1">
    <source>
        <dbReference type="ARBA" id="ARBA00001974"/>
    </source>
</evidence>